<dbReference type="AlphaFoldDB" id="A0ABD6CZV2"/>
<keyword evidence="1" id="KW-0812">Transmembrane</keyword>
<organism evidence="2 3">
    <name type="scientific">Haloplanus ruber</name>
    <dbReference type="NCBI Taxonomy" id="869892"/>
    <lineage>
        <taxon>Archaea</taxon>
        <taxon>Methanobacteriati</taxon>
        <taxon>Methanobacteriota</taxon>
        <taxon>Stenosarchaea group</taxon>
        <taxon>Halobacteria</taxon>
        <taxon>Halobacteriales</taxon>
        <taxon>Haloferacaceae</taxon>
        <taxon>Haloplanus</taxon>
    </lineage>
</organism>
<dbReference type="Proteomes" id="UP001597075">
    <property type="component" value="Unassembled WGS sequence"/>
</dbReference>
<keyword evidence="1" id="KW-1133">Transmembrane helix</keyword>
<evidence type="ECO:0000313" key="3">
    <source>
        <dbReference type="Proteomes" id="UP001597075"/>
    </source>
</evidence>
<protein>
    <recommendedName>
        <fullName evidence="4">DUF5658 domain-containing protein</fullName>
    </recommendedName>
</protein>
<sequence length="132" mass="13134">MATNTDSANSRRPETVGPSVGGAYVATVAARTTAYTTWLWACALGALALDVALTVVGLRLGLTELNPVAAGLIADIGTLPALVTLKGVAVGVGLAGRAVLPAAYYGLIPVGLALPWTVAAVLNLATVGVVLL</sequence>
<reference evidence="2 3" key="1">
    <citation type="journal article" date="2019" name="Int. J. Syst. Evol. Microbiol.">
        <title>The Global Catalogue of Microorganisms (GCM) 10K type strain sequencing project: providing services to taxonomists for standard genome sequencing and annotation.</title>
        <authorList>
            <consortium name="The Broad Institute Genomics Platform"/>
            <consortium name="The Broad Institute Genome Sequencing Center for Infectious Disease"/>
            <person name="Wu L."/>
            <person name="Ma J."/>
        </authorList>
    </citation>
    <scope>NUCLEOTIDE SEQUENCE [LARGE SCALE GENOMIC DNA]</scope>
    <source>
        <strain evidence="2 3">CGMCC 1.10594</strain>
    </source>
</reference>
<name>A0ABD6CZV2_9EURY</name>
<dbReference type="EMBL" id="JBHUDL010000010">
    <property type="protein sequence ID" value="MFD1634283.1"/>
    <property type="molecule type" value="Genomic_DNA"/>
</dbReference>
<evidence type="ECO:0000256" key="1">
    <source>
        <dbReference type="SAM" id="Phobius"/>
    </source>
</evidence>
<gene>
    <name evidence="2" type="ORF">ACFSBJ_11155</name>
</gene>
<comment type="caution">
    <text evidence="2">The sequence shown here is derived from an EMBL/GenBank/DDBJ whole genome shotgun (WGS) entry which is preliminary data.</text>
</comment>
<accession>A0ABD6CZV2</accession>
<evidence type="ECO:0008006" key="4">
    <source>
        <dbReference type="Google" id="ProtNLM"/>
    </source>
</evidence>
<proteinExistence type="predicted"/>
<dbReference type="RefSeq" id="WP_256404537.1">
    <property type="nucleotide sequence ID" value="NZ_CP187151.1"/>
</dbReference>
<evidence type="ECO:0000313" key="2">
    <source>
        <dbReference type="EMBL" id="MFD1634283.1"/>
    </source>
</evidence>
<keyword evidence="1" id="KW-0472">Membrane</keyword>
<feature type="transmembrane region" description="Helical" evidence="1">
    <location>
        <begin position="72"/>
        <end position="96"/>
    </location>
</feature>
<keyword evidence="3" id="KW-1185">Reference proteome</keyword>
<feature type="transmembrane region" description="Helical" evidence="1">
    <location>
        <begin position="102"/>
        <end position="131"/>
    </location>
</feature>
<feature type="transmembrane region" description="Helical" evidence="1">
    <location>
        <begin position="38"/>
        <end position="60"/>
    </location>
</feature>